<dbReference type="Proteomes" id="UP001519271">
    <property type="component" value="Unassembled WGS sequence"/>
</dbReference>
<gene>
    <name evidence="1" type="ORF">J2Z34_002005</name>
</gene>
<keyword evidence="2" id="KW-1185">Reference proteome</keyword>
<name>A0ABS4G4P8_9CLOT</name>
<proteinExistence type="predicted"/>
<comment type="caution">
    <text evidence="1">The sequence shown here is derived from an EMBL/GenBank/DDBJ whole genome shotgun (WGS) entry which is preliminary data.</text>
</comment>
<sequence>MTMVSLYTEMIEEGYKLLDTFTIQYPYGLYKDSFYSNTYDGLTKFVNKLLILVSDMEPMKKEDPLYVLVRSYRGKIGNLDLVEFKKLLSLLEERALDKAKS</sequence>
<accession>A0ABS4G4P8</accession>
<organism evidence="1 2">
    <name type="scientific">Youngiibacter multivorans</name>
    <dbReference type="NCBI Taxonomy" id="937251"/>
    <lineage>
        <taxon>Bacteria</taxon>
        <taxon>Bacillati</taxon>
        <taxon>Bacillota</taxon>
        <taxon>Clostridia</taxon>
        <taxon>Eubacteriales</taxon>
        <taxon>Clostridiaceae</taxon>
        <taxon>Youngiibacter</taxon>
    </lineage>
</organism>
<evidence type="ECO:0000313" key="1">
    <source>
        <dbReference type="EMBL" id="MBP1919516.1"/>
    </source>
</evidence>
<protein>
    <submittedName>
        <fullName evidence="1">Uncharacterized protein</fullName>
    </submittedName>
</protein>
<dbReference type="EMBL" id="JAGGKC010000016">
    <property type="protein sequence ID" value="MBP1919516.1"/>
    <property type="molecule type" value="Genomic_DNA"/>
</dbReference>
<reference evidence="1 2" key="1">
    <citation type="submission" date="2021-03" db="EMBL/GenBank/DDBJ databases">
        <title>Genomic Encyclopedia of Type Strains, Phase IV (KMG-IV): sequencing the most valuable type-strain genomes for metagenomic binning, comparative biology and taxonomic classification.</title>
        <authorList>
            <person name="Goeker M."/>
        </authorList>
    </citation>
    <scope>NUCLEOTIDE SEQUENCE [LARGE SCALE GENOMIC DNA]</scope>
    <source>
        <strain evidence="1 2">DSM 6139</strain>
    </source>
</reference>
<evidence type="ECO:0000313" key="2">
    <source>
        <dbReference type="Proteomes" id="UP001519271"/>
    </source>
</evidence>
<dbReference type="RefSeq" id="WP_209459718.1">
    <property type="nucleotide sequence ID" value="NZ_JAGGKC010000016.1"/>
</dbReference>